<gene>
    <name evidence="1" type="ORF">BV25DRAFT_1826145</name>
</gene>
<reference evidence="1" key="1">
    <citation type="submission" date="2021-03" db="EMBL/GenBank/DDBJ databases">
        <authorList>
            <consortium name="DOE Joint Genome Institute"/>
            <person name="Ahrendt S."/>
            <person name="Looney B.P."/>
            <person name="Miyauchi S."/>
            <person name="Morin E."/>
            <person name="Drula E."/>
            <person name="Courty P.E."/>
            <person name="Chicoki N."/>
            <person name="Fauchery L."/>
            <person name="Kohler A."/>
            <person name="Kuo A."/>
            <person name="Labutti K."/>
            <person name="Pangilinan J."/>
            <person name="Lipzen A."/>
            <person name="Riley R."/>
            <person name="Andreopoulos W."/>
            <person name="He G."/>
            <person name="Johnson J."/>
            <person name="Barry K.W."/>
            <person name="Grigoriev I.V."/>
            <person name="Nagy L."/>
            <person name="Hibbett D."/>
            <person name="Henrissat B."/>
            <person name="Matheny P.B."/>
            <person name="Labbe J."/>
            <person name="Martin F."/>
        </authorList>
    </citation>
    <scope>NUCLEOTIDE SEQUENCE</scope>
    <source>
        <strain evidence="1">HHB10654</strain>
    </source>
</reference>
<dbReference type="Proteomes" id="UP000814140">
    <property type="component" value="Unassembled WGS sequence"/>
</dbReference>
<evidence type="ECO:0000313" key="1">
    <source>
        <dbReference type="EMBL" id="KAI0061861.1"/>
    </source>
</evidence>
<proteinExistence type="predicted"/>
<reference evidence="1" key="2">
    <citation type="journal article" date="2022" name="New Phytol.">
        <title>Evolutionary transition to the ectomycorrhizal habit in the genomes of a hyperdiverse lineage of mushroom-forming fungi.</title>
        <authorList>
            <person name="Looney B."/>
            <person name="Miyauchi S."/>
            <person name="Morin E."/>
            <person name="Drula E."/>
            <person name="Courty P.E."/>
            <person name="Kohler A."/>
            <person name="Kuo A."/>
            <person name="LaButti K."/>
            <person name="Pangilinan J."/>
            <person name="Lipzen A."/>
            <person name="Riley R."/>
            <person name="Andreopoulos W."/>
            <person name="He G."/>
            <person name="Johnson J."/>
            <person name="Nolan M."/>
            <person name="Tritt A."/>
            <person name="Barry K.W."/>
            <person name="Grigoriev I.V."/>
            <person name="Nagy L.G."/>
            <person name="Hibbett D."/>
            <person name="Henrissat B."/>
            <person name="Matheny P.B."/>
            <person name="Labbe J."/>
            <person name="Martin F.M."/>
        </authorList>
    </citation>
    <scope>NUCLEOTIDE SEQUENCE</scope>
    <source>
        <strain evidence="1">HHB10654</strain>
    </source>
</reference>
<keyword evidence="2" id="KW-1185">Reference proteome</keyword>
<organism evidence="1 2">
    <name type="scientific">Artomyces pyxidatus</name>
    <dbReference type="NCBI Taxonomy" id="48021"/>
    <lineage>
        <taxon>Eukaryota</taxon>
        <taxon>Fungi</taxon>
        <taxon>Dikarya</taxon>
        <taxon>Basidiomycota</taxon>
        <taxon>Agaricomycotina</taxon>
        <taxon>Agaricomycetes</taxon>
        <taxon>Russulales</taxon>
        <taxon>Auriscalpiaceae</taxon>
        <taxon>Artomyces</taxon>
    </lineage>
</organism>
<evidence type="ECO:0000313" key="2">
    <source>
        <dbReference type="Proteomes" id="UP000814140"/>
    </source>
</evidence>
<protein>
    <submittedName>
        <fullName evidence="1">Uncharacterized protein</fullName>
    </submittedName>
</protein>
<sequence>MPRVKQTARKSAGTKDPRKIRNKSSSRGSHQLAGSSTSVPSYSDSMLPLATRQTSTSGPAASSPKIEPILAGSPRSPAQNFLAPQPTRTSSGTARRTKQTARKSAGMKYPPTRKRQASNTESDEIANQPAQSLHVFDRDHQDSPSVGLQPYGRGPATTSIPRTKQTARKKTGGNPPYAWDA</sequence>
<dbReference type="EMBL" id="MU277210">
    <property type="protein sequence ID" value="KAI0061861.1"/>
    <property type="molecule type" value="Genomic_DNA"/>
</dbReference>
<comment type="caution">
    <text evidence="1">The sequence shown here is derived from an EMBL/GenBank/DDBJ whole genome shotgun (WGS) entry which is preliminary data.</text>
</comment>
<accession>A0ACB8T180</accession>
<name>A0ACB8T180_9AGAM</name>